<reference evidence="2" key="1">
    <citation type="submission" date="2019-03" db="EMBL/GenBank/DDBJ databases">
        <title>Lake Tanganyika Metagenome-Assembled Genomes (MAGs).</title>
        <authorList>
            <person name="Tran P."/>
        </authorList>
    </citation>
    <scope>NUCLEOTIDE SEQUENCE</scope>
    <source>
        <strain evidence="2">M_DeepCast_400m_m2_100</strain>
    </source>
</reference>
<evidence type="ECO:0000313" key="2">
    <source>
        <dbReference type="EMBL" id="MBM3317735.1"/>
    </source>
</evidence>
<sequence length="111" mass="11383">MQSPEDRVSPPVLLRAAFGGLLSGVANLVPGISGGTMLLAAGIYPRFVRAVAAVSTLRLQAGPIALLAVVALSTGAAILLLAGPIKELVVHQRWIMYSLFIGLTLGGLPVV</sequence>
<gene>
    <name evidence="2" type="ORF">FJY75_07765</name>
</gene>
<protein>
    <submittedName>
        <fullName evidence="2">DUF368 domain-containing protein</fullName>
    </submittedName>
</protein>
<evidence type="ECO:0000313" key="3">
    <source>
        <dbReference type="Proteomes" id="UP000748308"/>
    </source>
</evidence>
<organism evidence="2 3">
    <name type="scientific">Eiseniibacteriota bacterium</name>
    <dbReference type="NCBI Taxonomy" id="2212470"/>
    <lineage>
        <taxon>Bacteria</taxon>
        <taxon>Candidatus Eiseniibacteriota</taxon>
    </lineage>
</organism>
<comment type="caution">
    <text evidence="2">The sequence shown here is derived from an EMBL/GenBank/DDBJ whole genome shotgun (WGS) entry which is preliminary data.</text>
</comment>
<dbReference type="Proteomes" id="UP000748308">
    <property type="component" value="Unassembled WGS sequence"/>
</dbReference>
<dbReference type="PANTHER" id="PTHR37308:SF1">
    <property type="entry name" value="POLYPRENYL-PHOSPHATE TRANSPORTER"/>
    <property type="match status" value="1"/>
</dbReference>
<feature type="transmembrane region" description="Helical" evidence="1">
    <location>
        <begin position="94"/>
        <end position="110"/>
    </location>
</feature>
<dbReference type="AlphaFoldDB" id="A0A937X8Z0"/>
<accession>A0A937X8Z0</accession>
<keyword evidence="1" id="KW-0812">Transmembrane</keyword>
<dbReference type="Pfam" id="PF04018">
    <property type="entry name" value="VCA0040-like"/>
    <property type="match status" value="1"/>
</dbReference>
<name>A0A937X8Z0_UNCEI</name>
<dbReference type="EMBL" id="VGIY01000178">
    <property type="protein sequence ID" value="MBM3317735.1"/>
    <property type="molecule type" value="Genomic_DNA"/>
</dbReference>
<keyword evidence="1" id="KW-1133">Transmembrane helix</keyword>
<feature type="non-terminal residue" evidence="2">
    <location>
        <position position="111"/>
    </location>
</feature>
<dbReference type="InterPro" id="IPR007163">
    <property type="entry name" value="VCA0040-like"/>
</dbReference>
<feature type="transmembrane region" description="Helical" evidence="1">
    <location>
        <begin position="64"/>
        <end position="82"/>
    </location>
</feature>
<keyword evidence="1" id="KW-0472">Membrane</keyword>
<evidence type="ECO:0000256" key="1">
    <source>
        <dbReference type="SAM" id="Phobius"/>
    </source>
</evidence>
<dbReference type="PANTHER" id="PTHR37308">
    <property type="entry name" value="INTEGRAL MEMBRANE PROTEIN"/>
    <property type="match status" value="1"/>
</dbReference>
<feature type="transmembrane region" description="Helical" evidence="1">
    <location>
        <begin position="12"/>
        <end position="44"/>
    </location>
</feature>
<proteinExistence type="predicted"/>